<dbReference type="Proteomes" id="UP000054976">
    <property type="component" value="Unassembled WGS sequence"/>
</dbReference>
<dbReference type="InterPro" id="IPR002767">
    <property type="entry name" value="Thiamine_BP"/>
</dbReference>
<organism evidence="3 4">
    <name type="scientific">Thermodesulfovibrio aggregans</name>
    <dbReference type="NCBI Taxonomy" id="86166"/>
    <lineage>
        <taxon>Bacteria</taxon>
        <taxon>Pseudomonadati</taxon>
        <taxon>Nitrospirota</taxon>
        <taxon>Thermodesulfovibrionia</taxon>
        <taxon>Thermodesulfovibrionales</taxon>
        <taxon>Thermodesulfovibrionaceae</taxon>
        <taxon>Thermodesulfovibrio</taxon>
    </lineage>
</organism>
<dbReference type="NCBIfam" id="TIGR00106">
    <property type="entry name" value="MTH1187 family thiamine-binding protein"/>
    <property type="match status" value="1"/>
</dbReference>
<keyword evidence="4" id="KW-1185">Reference proteome</keyword>
<dbReference type="RefSeq" id="WP_059176531.1">
    <property type="nucleotide sequence ID" value="NZ_BCNO01000001.1"/>
</dbReference>
<dbReference type="InterPro" id="IPR051614">
    <property type="entry name" value="UPF0045_domain"/>
</dbReference>
<evidence type="ECO:0000259" key="2">
    <source>
        <dbReference type="Pfam" id="PF01910"/>
    </source>
</evidence>
<feature type="domain" description="Thiamine-binding protein" evidence="2">
    <location>
        <begin position="3"/>
        <end position="92"/>
    </location>
</feature>
<dbReference type="STRING" id="86166.TAGGR_1337"/>
<dbReference type="PANTHER" id="PTHR33777">
    <property type="entry name" value="UPF0045 PROTEIN ECM15"/>
    <property type="match status" value="1"/>
</dbReference>
<sequence>MIAQFSIVPLGVGVSVSDYVAKVIKIVDESGISYKLHAMGTILEGDWDEVMALIKRCRDALMEEVERVVIDIKIDDRKGAKGRIEAKVKSVEEKLGRTVKK</sequence>
<accession>A0A0U9HUS9</accession>
<dbReference type="OrthoDB" id="9793516at2"/>
<dbReference type="AlphaFoldDB" id="A0A0U9HUS9"/>
<evidence type="ECO:0000313" key="3">
    <source>
        <dbReference type="EMBL" id="GAQ94159.1"/>
    </source>
</evidence>
<protein>
    <recommendedName>
        <fullName evidence="2">Thiamine-binding protein domain-containing protein</fullName>
    </recommendedName>
</protein>
<reference evidence="4" key="1">
    <citation type="submission" date="2016-01" db="EMBL/GenBank/DDBJ databases">
        <title>Draft genome sequence of Thermodesulfovibrio aggregans strain TGE-P1.</title>
        <authorList>
            <person name="Sekiguchi Y."/>
            <person name="Ohashi A."/>
            <person name="Matsuura N."/>
            <person name="Tourlousse M.D."/>
        </authorList>
    </citation>
    <scope>NUCLEOTIDE SEQUENCE [LARGE SCALE GENOMIC DNA]</scope>
    <source>
        <strain evidence="4">TGE-P1</strain>
    </source>
</reference>
<dbReference type="SUPFAM" id="SSF89957">
    <property type="entry name" value="MTH1187/YkoF-like"/>
    <property type="match status" value="1"/>
</dbReference>
<dbReference type="Gene3D" id="3.30.70.930">
    <property type="match status" value="1"/>
</dbReference>
<dbReference type="InterPro" id="IPR029756">
    <property type="entry name" value="MTH1187/YkoF-like"/>
</dbReference>
<comment type="similarity">
    <text evidence="1">Belongs to the UPF0045 family.</text>
</comment>
<dbReference type="EMBL" id="BCNO01000001">
    <property type="protein sequence ID" value="GAQ94159.1"/>
    <property type="molecule type" value="Genomic_DNA"/>
</dbReference>
<proteinExistence type="inferred from homology"/>
<evidence type="ECO:0000313" key="4">
    <source>
        <dbReference type="Proteomes" id="UP000054976"/>
    </source>
</evidence>
<name>A0A0U9HUS9_9BACT</name>
<evidence type="ECO:0000256" key="1">
    <source>
        <dbReference type="ARBA" id="ARBA00010272"/>
    </source>
</evidence>
<dbReference type="Pfam" id="PF01910">
    <property type="entry name" value="Thiamine_BP"/>
    <property type="match status" value="1"/>
</dbReference>
<comment type="caution">
    <text evidence="3">The sequence shown here is derived from an EMBL/GenBank/DDBJ whole genome shotgun (WGS) entry which is preliminary data.</text>
</comment>
<dbReference type="PANTHER" id="PTHR33777:SF1">
    <property type="entry name" value="UPF0045 PROTEIN ECM15"/>
    <property type="match status" value="1"/>
</dbReference>
<dbReference type="GO" id="GO:0005829">
    <property type="term" value="C:cytosol"/>
    <property type="evidence" value="ECO:0007669"/>
    <property type="project" value="TreeGrafter"/>
</dbReference>
<gene>
    <name evidence="3" type="ORF">TAGGR_1337</name>
</gene>